<dbReference type="InterPro" id="IPR036097">
    <property type="entry name" value="HisK_dim/P_sf"/>
</dbReference>
<keyword evidence="9" id="KW-0902">Two-component regulatory system</keyword>
<protein>
    <recommendedName>
        <fullName evidence="3">histidine kinase</fullName>
        <ecNumber evidence="3">2.7.13.3</ecNumber>
    </recommendedName>
</protein>
<dbReference type="Gene3D" id="3.30.565.10">
    <property type="entry name" value="Histidine kinase-like ATPase, C-terminal domain"/>
    <property type="match status" value="1"/>
</dbReference>
<dbReference type="Pfam" id="PF00672">
    <property type="entry name" value="HAMP"/>
    <property type="match status" value="1"/>
</dbReference>
<feature type="transmembrane region" description="Helical" evidence="10">
    <location>
        <begin position="188"/>
        <end position="210"/>
    </location>
</feature>
<dbReference type="RefSeq" id="WP_213499509.1">
    <property type="nucleotide sequence ID" value="NZ_CP074694.1"/>
</dbReference>
<dbReference type="Pfam" id="PF02518">
    <property type="entry name" value="HATPase_c"/>
    <property type="match status" value="1"/>
</dbReference>
<gene>
    <name evidence="13" type="ORF">KIH39_11400</name>
</gene>
<dbReference type="SUPFAM" id="SSF55874">
    <property type="entry name" value="ATPase domain of HSP90 chaperone/DNA topoisomerase II/histidine kinase"/>
    <property type="match status" value="1"/>
</dbReference>
<dbReference type="SMART" id="SM00304">
    <property type="entry name" value="HAMP"/>
    <property type="match status" value="1"/>
</dbReference>
<dbReference type="GO" id="GO:0016020">
    <property type="term" value="C:membrane"/>
    <property type="evidence" value="ECO:0007669"/>
    <property type="project" value="UniProtKB-SubCell"/>
</dbReference>
<keyword evidence="8" id="KW-0067">ATP-binding</keyword>
<comment type="catalytic activity">
    <reaction evidence="1">
        <text>ATP + protein L-histidine = ADP + protein N-phospho-L-histidine.</text>
        <dbReference type="EC" id="2.7.13.3"/>
    </reaction>
</comment>
<keyword evidence="10" id="KW-0472">Membrane</keyword>
<dbReference type="PRINTS" id="PR00344">
    <property type="entry name" value="BCTRLSENSOR"/>
</dbReference>
<comment type="subcellular location">
    <subcellularLocation>
        <location evidence="2">Membrane</location>
    </subcellularLocation>
</comment>
<dbReference type="PROSITE" id="PS50885">
    <property type="entry name" value="HAMP"/>
    <property type="match status" value="1"/>
</dbReference>
<dbReference type="Proteomes" id="UP000676194">
    <property type="component" value="Chromosome"/>
</dbReference>
<dbReference type="CDD" id="cd00082">
    <property type="entry name" value="HisKA"/>
    <property type="match status" value="1"/>
</dbReference>
<dbReference type="SMART" id="SM00387">
    <property type="entry name" value="HATPase_c"/>
    <property type="match status" value="1"/>
</dbReference>
<keyword evidence="4" id="KW-0597">Phosphoprotein</keyword>
<evidence type="ECO:0000313" key="14">
    <source>
        <dbReference type="Proteomes" id="UP000676194"/>
    </source>
</evidence>
<dbReference type="CDD" id="cd06225">
    <property type="entry name" value="HAMP"/>
    <property type="match status" value="1"/>
</dbReference>
<dbReference type="InterPro" id="IPR003594">
    <property type="entry name" value="HATPase_dom"/>
</dbReference>
<dbReference type="PANTHER" id="PTHR43065">
    <property type="entry name" value="SENSOR HISTIDINE KINASE"/>
    <property type="match status" value="1"/>
</dbReference>
<dbReference type="CDD" id="cd00075">
    <property type="entry name" value="HATPase"/>
    <property type="match status" value="1"/>
</dbReference>
<evidence type="ECO:0000256" key="8">
    <source>
        <dbReference type="ARBA" id="ARBA00022840"/>
    </source>
</evidence>
<keyword evidence="10" id="KW-0812">Transmembrane</keyword>
<dbReference type="InterPro" id="IPR003661">
    <property type="entry name" value="HisK_dim/P_dom"/>
</dbReference>
<keyword evidence="6" id="KW-0547">Nucleotide-binding</keyword>
<evidence type="ECO:0000256" key="9">
    <source>
        <dbReference type="ARBA" id="ARBA00023012"/>
    </source>
</evidence>
<dbReference type="Gene3D" id="1.10.287.130">
    <property type="match status" value="1"/>
</dbReference>
<dbReference type="EMBL" id="CP074694">
    <property type="protein sequence ID" value="QVL34481.1"/>
    <property type="molecule type" value="Genomic_DNA"/>
</dbReference>
<dbReference type="Gene3D" id="6.10.340.10">
    <property type="match status" value="1"/>
</dbReference>
<keyword evidence="10" id="KW-1133">Transmembrane helix</keyword>
<dbReference type="GO" id="GO:0005524">
    <property type="term" value="F:ATP binding"/>
    <property type="evidence" value="ECO:0007669"/>
    <property type="project" value="UniProtKB-KW"/>
</dbReference>
<evidence type="ECO:0000256" key="10">
    <source>
        <dbReference type="SAM" id="Phobius"/>
    </source>
</evidence>
<dbReference type="Pfam" id="PF00512">
    <property type="entry name" value="HisKA"/>
    <property type="match status" value="1"/>
</dbReference>
<dbReference type="InterPro" id="IPR003660">
    <property type="entry name" value="HAMP_dom"/>
</dbReference>
<dbReference type="EC" id="2.7.13.3" evidence="3"/>
<evidence type="ECO:0000256" key="5">
    <source>
        <dbReference type="ARBA" id="ARBA00022679"/>
    </source>
</evidence>
<dbReference type="InterPro" id="IPR004358">
    <property type="entry name" value="Sig_transdc_His_kin-like_C"/>
</dbReference>
<dbReference type="GO" id="GO:0000155">
    <property type="term" value="F:phosphorelay sensor kinase activity"/>
    <property type="evidence" value="ECO:0007669"/>
    <property type="project" value="InterPro"/>
</dbReference>
<reference evidence="13" key="1">
    <citation type="submission" date="2021-05" db="EMBL/GenBank/DDBJ databases">
        <title>Complete genome sequence of the cellulolytic planctomycete Telmatocola sphagniphila SP2T and characterization of the first cellulase from planctomycetes.</title>
        <authorList>
            <person name="Rakitin A.L."/>
            <person name="Beletsky A.V."/>
            <person name="Naumoff D.G."/>
            <person name="Kulichevskaya I.S."/>
            <person name="Mardanov A.V."/>
            <person name="Ravin N.V."/>
            <person name="Dedysh S.N."/>
        </authorList>
    </citation>
    <scope>NUCLEOTIDE SEQUENCE</scope>
    <source>
        <strain evidence="13">SP2T</strain>
    </source>
</reference>
<evidence type="ECO:0000256" key="7">
    <source>
        <dbReference type="ARBA" id="ARBA00022777"/>
    </source>
</evidence>
<feature type="domain" description="HAMP" evidence="12">
    <location>
        <begin position="211"/>
        <end position="263"/>
    </location>
</feature>
<keyword evidence="14" id="KW-1185">Reference proteome</keyword>
<dbReference type="InterPro" id="IPR005467">
    <property type="entry name" value="His_kinase_dom"/>
</dbReference>
<evidence type="ECO:0000256" key="3">
    <source>
        <dbReference type="ARBA" id="ARBA00012438"/>
    </source>
</evidence>
<dbReference type="SUPFAM" id="SSF47384">
    <property type="entry name" value="Homodimeric domain of signal transducing histidine kinase"/>
    <property type="match status" value="1"/>
</dbReference>
<evidence type="ECO:0000259" key="11">
    <source>
        <dbReference type="PROSITE" id="PS50109"/>
    </source>
</evidence>
<proteinExistence type="predicted"/>
<organism evidence="13 14">
    <name type="scientific">Telmatocola sphagniphila</name>
    <dbReference type="NCBI Taxonomy" id="1123043"/>
    <lineage>
        <taxon>Bacteria</taxon>
        <taxon>Pseudomonadati</taxon>
        <taxon>Planctomycetota</taxon>
        <taxon>Planctomycetia</taxon>
        <taxon>Gemmatales</taxon>
        <taxon>Gemmataceae</taxon>
    </lineage>
</organism>
<keyword evidence="7 13" id="KW-0418">Kinase</keyword>
<accession>A0A8E6F0F6</accession>
<dbReference type="InterPro" id="IPR036890">
    <property type="entry name" value="HATPase_C_sf"/>
</dbReference>
<evidence type="ECO:0000256" key="2">
    <source>
        <dbReference type="ARBA" id="ARBA00004370"/>
    </source>
</evidence>
<evidence type="ECO:0000256" key="1">
    <source>
        <dbReference type="ARBA" id="ARBA00000085"/>
    </source>
</evidence>
<evidence type="ECO:0000256" key="6">
    <source>
        <dbReference type="ARBA" id="ARBA00022741"/>
    </source>
</evidence>
<dbReference type="KEGG" id="tsph:KIH39_11400"/>
<sequence>MARRWRLSSKLVFGLVLVLGSLGLLLASSLQSLTTYSHSMKMFQSKLAELQRVNDLYPEVDALLPKEGATASADQTTIFNQIEVVKKLFEQARTVFKDAVSRGREFDNYTNVRLAEDFAKRLVLFRECVSSFYQRGGVNDEVRSLSADSSTRSTFNELRVLVNDMRQQCYVDMVQRIEESRALYTRSLWAIGFASLAAIALVIALVMLCLRWVVKPVQELEQGVKRVTDGDFKHPIVVHSGDELEDLAAAFNNMTHRLDNTYQYLEKQIEDRSRQLVRSERLISVGFLAAGVSHEINNPLASIAFCAESLQSRLTDYTKQYPQDTEVVTKYLKMIQQEAFRCKEITSRLLEFSRVGERRREAADLAELIQNVLEIAQHLQNCRGKRIVFQPYARVIAQVNGQDVKSVVLNLVVNALDSMDEGGILNITLQAEATFAEMTFTDTGCGMKPDVLENIFEPFFTRSKTGKGTGLGLFISHQIVNAHGGEIQATSAGVNQGSTFRVRLPLKAVQTVDSATTNDGGMDADLYMKGTKRNNGSLWMEDGLGNAAA</sequence>
<dbReference type="SUPFAM" id="SSF158472">
    <property type="entry name" value="HAMP domain-like"/>
    <property type="match status" value="1"/>
</dbReference>
<dbReference type="PANTHER" id="PTHR43065:SF46">
    <property type="entry name" value="C4-DICARBOXYLATE TRANSPORT SENSOR PROTEIN DCTB"/>
    <property type="match status" value="1"/>
</dbReference>
<dbReference type="SMART" id="SM00388">
    <property type="entry name" value="HisKA"/>
    <property type="match status" value="1"/>
</dbReference>
<dbReference type="AlphaFoldDB" id="A0A8E6F0F6"/>
<dbReference type="PROSITE" id="PS50109">
    <property type="entry name" value="HIS_KIN"/>
    <property type="match status" value="1"/>
</dbReference>
<evidence type="ECO:0000256" key="4">
    <source>
        <dbReference type="ARBA" id="ARBA00022553"/>
    </source>
</evidence>
<evidence type="ECO:0000313" key="13">
    <source>
        <dbReference type="EMBL" id="QVL34481.1"/>
    </source>
</evidence>
<evidence type="ECO:0000259" key="12">
    <source>
        <dbReference type="PROSITE" id="PS50885"/>
    </source>
</evidence>
<feature type="domain" description="Histidine kinase" evidence="11">
    <location>
        <begin position="291"/>
        <end position="508"/>
    </location>
</feature>
<name>A0A8E6F0F6_9BACT</name>
<keyword evidence="5" id="KW-0808">Transferase</keyword>